<dbReference type="EMBL" id="CP022699">
    <property type="protein sequence ID" value="ATJ91897.1"/>
    <property type="molecule type" value="Genomic_DNA"/>
</dbReference>
<gene>
    <name evidence="1" type="ORF">CIW82_15660</name>
</gene>
<proteinExistence type="predicted"/>
<dbReference type="AlphaFoldDB" id="A0A291PKH3"/>
<organism evidence="1 2">
    <name type="scientific">Acetobacter tropicalis</name>
    <dbReference type="NCBI Taxonomy" id="104102"/>
    <lineage>
        <taxon>Bacteria</taxon>
        <taxon>Pseudomonadati</taxon>
        <taxon>Pseudomonadota</taxon>
        <taxon>Alphaproteobacteria</taxon>
        <taxon>Acetobacterales</taxon>
        <taxon>Acetobacteraceae</taxon>
        <taxon>Acetobacter</taxon>
    </lineage>
</organism>
<accession>A0A291PKH3</accession>
<name>A0A291PKH3_9PROT</name>
<dbReference type="KEGG" id="ato:CIW82_15660"/>
<dbReference type="InterPro" id="IPR018724">
    <property type="entry name" value="2OG-Fe_dioxygenase"/>
</dbReference>
<evidence type="ECO:0000313" key="2">
    <source>
        <dbReference type="Proteomes" id="UP000220394"/>
    </source>
</evidence>
<dbReference type="Proteomes" id="UP000220394">
    <property type="component" value="Chromosome"/>
</dbReference>
<dbReference type="GO" id="GO:0051213">
    <property type="term" value="F:dioxygenase activity"/>
    <property type="evidence" value="ECO:0007669"/>
    <property type="project" value="InterPro"/>
</dbReference>
<dbReference type="Pfam" id="PF10014">
    <property type="entry name" value="2OG-Fe_Oxy_2"/>
    <property type="match status" value="1"/>
</dbReference>
<evidence type="ECO:0008006" key="3">
    <source>
        <dbReference type="Google" id="ProtNLM"/>
    </source>
</evidence>
<dbReference type="Gene3D" id="2.60.120.620">
    <property type="entry name" value="q2cbj1_9rhob like domain"/>
    <property type="match status" value="1"/>
</dbReference>
<reference evidence="1 2" key="1">
    <citation type="submission" date="2017-08" db="EMBL/GenBank/DDBJ databases">
        <title>Complete Genome Sequence of Acetobacter tropicalis Oregon-R-modENCODE STRAIN BDGP1, an acetic acid bacterium isolated from Drosophila melanogaster gut.</title>
        <authorList>
            <person name="Wan K.H."/>
            <person name="Yu C."/>
            <person name="Park S."/>
            <person name="Hammonds A.S."/>
            <person name="Booth B.W."/>
            <person name="Celniker S.E."/>
        </authorList>
    </citation>
    <scope>NUCLEOTIDE SEQUENCE [LARGE SCALE GENOMIC DNA]</scope>
    <source>
        <strain evidence="1 2">BDGP1</strain>
    </source>
</reference>
<evidence type="ECO:0000313" key="1">
    <source>
        <dbReference type="EMBL" id="ATJ91897.1"/>
    </source>
</evidence>
<protein>
    <recommendedName>
        <fullName evidence="3">2OG-Fe dioxygenase family protein</fullName>
    </recommendedName>
</protein>
<sequence>MSVRTNRFFALPQHVICRIVASAALAETVVDTIMSLPIFADSSDGHRTIEHSLQAAQNAITSQSYFMLDGQILRNVFQSSSGCSTVRLNDFCDSWNDMPVDTYMGDRGVYRRRRHAAYHVSNDHRIKRLPHRPHYQTVNYNHLNGGVERHFEPIPHTIADGVVLNTLLQFASAVFSGVDPVASWFVEVHQFRIEAIEHGGKPTPEGAHRDGVSYVLMVLIDRQNVTGGETTIYSLAGVPPADFTLQERFDIALVDDEKVVHGVSPVFPKDGNHLAYRDVLVITFRAERNSVVEESCP</sequence>